<dbReference type="GO" id="GO:0003964">
    <property type="term" value="F:RNA-directed DNA polymerase activity"/>
    <property type="evidence" value="ECO:0007669"/>
    <property type="project" value="UniProtKB-KW"/>
</dbReference>
<keyword evidence="4" id="KW-0548">Nucleotidyltransferase</keyword>
<dbReference type="Gene3D" id="3.10.10.10">
    <property type="entry name" value="HIV Type 1 Reverse Transcriptase, subunit A, domain 1"/>
    <property type="match status" value="1"/>
</dbReference>
<feature type="non-terminal residue" evidence="11">
    <location>
        <position position="1"/>
    </location>
</feature>
<dbReference type="InterPro" id="IPR041373">
    <property type="entry name" value="RT_RNaseH"/>
</dbReference>
<dbReference type="Gene3D" id="3.30.70.270">
    <property type="match status" value="1"/>
</dbReference>
<sequence>LVKWQRDRRDYEDKLRARCRVSGEEYAAVVESVVQAFDPELLDVFCSLKLQVDADTVTDEVLITEIKGIVNSVKNNTLPDIKALFGKELKMRMNESDVEARVLDYFKLFNKNVKDNGLTECFGGAEQTREKSMRLMASLTPVSLKQEVKQCCKEMHWLRDDTKATEDEKVDLLKQLREARKVKKARTKRLGEMLPSDDRMVTINGVLELPFCPDSGLDYTVISRGHWEQLKLVDTSVKAKKLTNPVRTQTFGATWVTAEAKVNLHVLIHTAAGPVEPMSTVEVLIVDVDDDEFIVGNDLLTLLGIDVNRQLEQLAGRGEDETSGDPIELEADDMPIGPRQLPPSDEIFAAVEKLVDRAVENGFPVDKVEQLRTIVHAYDVWRLDLLADPPANVPPLEVRLQNGAQPTKGLVFENPGSRWSSPVLPVKKSSDILDLRQTTDYRAVNDKTLVMAAVMPIIYDLLLYAEDLDTYLDKLSELFSLFNEFGLKLNANKSSLYEKEVKWCVRILNGSGVRHDPSRIDSFRSMPYLTTAAELQQFVCAINWMRESIVDFARNVAPLQKRLDVALATTKRTRRAAAGIGITLSVEERQAFDTVKDMLATSATLDFPDDTATTCLFTDTSDVGWALIVTQVASFDPKIPATEQQHRLLHCMSGTFTGSQCNWTVIEKEALPIVIACDKLDYLLLRPKPFRMYCDHRNLIHVFAPHESVKKHIKGKLFRWSMKLMNFRYVVEYVPGPDNVWADMISRWAGNHPPAATLKRLKVVGSCDANPATPPTIPVPNLRPLDDANFIWPTFEEFISTQAGATKPVEAERETDSLVTVDGRVWVPSEAKDLLQRLCIISHCGAQGHRGQQTMCTHLRRLFAIDNISTIVTRFVGQCLLCQHSKGGMISPLKTAGIRTEICGKRTVR</sequence>
<dbReference type="Gene3D" id="2.40.70.10">
    <property type="entry name" value="Acid Proteases"/>
    <property type="match status" value="1"/>
</dbReference>
<keyword evidence="3" id="KW-0808">Transferase</keyword>
<dbReference type="InterPro" id="IPR051320">
    <property type="entry name" value="Viral_Replic_Matur_Polypro"/>
</dbReference>
<keyword evidence="2" id="KW-0645">Protease</keyword>
<dbReference type="SUPFAM" id="SSF56672">
    <property type="entry name" value="DNA/RNA polymerases"/>
    <property type="match status" value="1"/>
</dbReference>
<evidence type="ECO:0000256" key="9">
    <source>
        <dbReference type="ARBA" id="ARBA00022918"/>
    </source>
</evidence>
<gene>
    <name evidence="11" type="ORF">PHMEG_00027680</name>
</gene>
<dbReference type="EMBL" id="NBNE01007167">
    <property type="protein sequence ID" value="OWZ01011.1"/>
    <property type="molecule type" value="Genomic_DNA"/>
</dbReference>
<dbReference type="AlphaFoldDB" id="A0A225V6D6"/>
<keyword evidence="5" id="KW-0540">Nuclease</keyword>
<dbReference type="GO" id="GO:0006508">
    <property type="term" value="P:proteolysis"/>
    <property type="evidence" value="ECO:0007669"/>
    <property type="project" value="UniProtKB-KW"/>
</dbReference>
<evidence type="ECO:0000256" key="6">
    <source>
        <dbReference type="ARBA" id="ARBA00022750"/>
    </source>
</evidence>
<dbReference type="InterPro" id="IPR043502">
    <property type="entry name" value="DNA/RNA_pol_sf"/>
</dbReference>
<reference evidence="12" key="1">
    <citation type="submission" date="2017-03" db="EMBL/GenBank/DDBJ databases">
        <title>Phytopthora megakarya and P. palmivora, two closely related causual agents of cacao black pod achieved similar genome size and gene model numbers by different mechanisms.</title>
        <authorList>
            <person name="Ali S."/>
            <person name="Shao J."/>
            <person name="Larry D.J."/>
            <person name="Kronmiller B."/>
            <person name="Shen D."/>
            <person name="Strem M.D."/>
            <person name="Melnick R.L."/>
            <person name="Guiltinan M.J."/>
            <person name="Tyler B.M."/>
            <person name="Meinhardt L.W."/>
            <person name="Bailey B.A."/>
        </authorList>
    </citation>
    <scope>NUCLEOTIDE SEQUENCE [LARGE SCALE GENOMIC DNA]</scope>
    <source>
        <strain evidence="12">zdho120</strain>
    </source>
</reference>
<dbReference type="EC" id="2.7.7.49" evidence="1"/>
<name>A0A225V6D6_9STRA</name>
<keyword evidence="8" id="KW-0378">Hydrolase</keyword>
<protein>
    <recommendedName>
        <fullName evidence="1">RNA-directed DNA polymerase</fullName>
        <ecNumber evidence="1">2.7.7.49</ecNumber>
    </recommendedName>
</protein>
<evidence type="ECO:0000256" key="8">
    <source>
        <dbReference type="ARBA" id="ARBA00022801"/>
    </source>
</evidence>
<evidence type="ECO:0000256" key="1">
    <source>
        <dbReference type="ARBA" id="ARBA00012493"/>
    </source>
</evidence>
<dbReference type="InterPro" id="IPR021109">
    <property type="entry name" value="Peptidase_aspartic_dom_sf"/>
</dbReference>
<comment type="caution">
    <text evidence="11">The sequence shown here is derived from an EMBL/GenBank/DDBJ whole genome shotgun (WGS) entry which is preliminary data.</text>
</comment>
<evidence type="ECO:0000256" key="3">
    <source>
        <dbReference type="ARBA" id="ARBA00022679"/>
    </source>
</evidence>
<evidence type="ECO:0000313" key="12">
    <source>
        <dbReference type="Proteomes" id="UP000198211"/>
    </source>
</evidence>
<keyword evidence="7" id="KW-0255">Endonuclease</keyword>
<dbReference type="InterPro" id="IPR043128">
    <property type="entry name" value="Rev_trsase/Diguanyl_cyclase"/>
</dbReference>
<evidence type="ECO:0000256" key="7">
    <source>
        <dbReference type="ARBA" id="ARBA00022759"/>
    </source>
</evidence>
<dbReference type="PANTHER" id="PTHR33064">
    <property type="entry name" value="POL PROTEIN"/>
    <property type="match status" value="1"/>
</dbReference>
<evidence type="ECO:0000256" key="4">
    <source>
        <dbReference type="ARBA" id="ARBA00022695"/>
    </source>
</evidence>
<keyword evidence="12" id="KW-1185">Reference proteome</keyword>
<evidence type="ECO:0000259" key="10">
    <source>
        <dbReference type="Pfam" id="PF17917"/>
    </source>
</evidence>
<dbReference type="Pfam" id="PF17917">
    <property type="entry name" value="RT_RNaseH"/>
    <property type="match status" value="1"/>
</dbReference>
<organism evidence="11 12">
    <name type="scientific">Phytophthora megakarya</name>
    <dbReference type="NCBI Taxonomy" id="4795"/>
    <lineage>
        <taxon>Eukaryota</taxon>
        <taxon>Sar</taxon>
        <taxon>Stramenopiles</taxon>
        <taxon>Oomycota</taxon>
        <taxon>Peronosporomycetes</taxon>
        <taxon>Peronosporales</taxon>
        <taxon>Peronosporaceae</taxon>
        <taxon>Phytophthora</taxon>
    </lineage>
</organism>
<evidence type="ECO:0000256" key="2">
    <source>
        <dbReference type="ARBA" id="ARBA00022670"/>
    </source>
</evidence>
<dbReference type="PANTHER" id="PTHR33064:SF37">
    <property type="entry name" value="RIBONUCLEASE H"/>
    <property type="match status" value="1"/>
</dbReference>
<dbReference type="CDD" id="cd09274">
    <property type="entry name" value="RNase_HI_RT_Ty3"/>
    <property type="match status" value="1"/>
</dbReference>
<dbReference type="Proteomes" id="UP000198211">
    <property type="component" value="Unassembled WGS sequence"/>
</dbReference>
<keyword evidence="6" id="KW-0064">Aspartyl protease</keyword>
<evidence type="ECO:0000313" key="11">
    <source>
        <dbReference type="EMBL" id="OWZ01011.1"/>
    </source>
</evidence>
<dbReference type="GO" id="GO:0004190">
    <property type="term" value="F:aspartic-type endopeptidase activity"/>
    <property type="evidence" value="ECO:0007669"/>
    <property type="project" value="UniProtKB-KW"/>
</dbReference>
<dbReference type="GO" id="GO:0004519">
    <property type="term" value="F:endonuclease activity"/>
    <property type="evidence" value="ECO:0007669"/>
    <property type="project" value="UniProtKB-KW"/>
</dbReference>
<dbReference type="OrthoDB" id="109581at2759"/>
<proteinExistence type="predicted"/>
<accession>A0A225V6D6</accession>
<keyword evidence="9" id="KW-0695">RNA-directed DNA polymerase</keyword>
<feature type="domain" description="Reverse transcriptase RNase H-like" evidence="10">
    <location>
        <begin position="609"/>
        <end position="727"/>
    </location>
</feature>
<evidence type="ECO:0000256" key="5">
    <source>
        <dbReference type="ARBA" id="ARBA00022722"/>
    </source>
</evidence>